<gene>
    <name evidence="1" type="ORF">SAMN05216605_121152</name>
</gene>
<sequence length="174" mass="20119">MLKYEEFAWQDALSLAAWLKKSFDLDALRELYESDSAQNHYEREVDSADVIQELLAKPESQRFAYLRRVCKNVDTLSQGMLIVLAIIAQVRVKEVIELRDRFRYSLYPGGGTRTTCAGIYAFNNAMREVTFMAWPTAVFEALSKRETEREAQWALIKPIVDDWALAKDRLKGED</sequence>
<protein>
    <submittedName>
        <fullName evidence="1">Uncharacterized protein</fullName>
    </submittedName>
</protein>
<evidence type="ECO:0000313" key="2">
    <source>
        <dbReference type="Proteomes" id="UP000182894"/>
    </source>
</evidence>
<name>A0A1G8R3C4_9PSED</name>
<keyword evidence="2" id="KW-1185">Reference proteome</keyword>
<organism evidence="1 2">
    <name type="scientific">Pseudomonas abietaniphila</name>
    <dbReference type="NCBI Taxonomy" id="89065"/>
    <lineage>
        <taxon>Bacteria</taxon>
        <taxon>Pseudomonadati</taxon>
        <taxon>Pseudomonadota</taxon>
        <taxon>Gammaproteobacteria</taxon>
        <taxon>Pseudomonadales</taxon>
        <taxon>Pseudomonadaceae</taxon>
        <taxon>Pseudomonas</taxon>
    </lineage>
</organism>
<dbReference type="Proteomes" id="UP000182894">
    <property type="component" value="Unassembled WGS sequence"/>
</dbReference>
<accession>A0A1G8R3C4</accession>
<evidence type="ECO:0000313" key="1">
    <source>
        <dbReference type="EMBL" id="SDJ11472.1"/>
    </source>
</evidence>
<proteinExistence type="predicted"/>
<dbReference type="AlphaFoldDB" id="A0A1G8R3C4"/>
<dbReference type="OrthoDB" id="7022038at2"/>
<dbReference type="EMBL" id="FNCO01000021">
    <property type="protein sequence ID" value="SDJ11472.1"/>
    <property type="molecule type" value="Genomic_DNA"/>
</dbReference>
<reference evidence="2" key="1">
    <citation type="submission" date="2016-10" db="EMBL/GenBank/DDBJ databases">
        <authorList>
            <person name="Varghese N."/>
            <person name="Submissions S."/>
        </authorList>
    </citation>
    <scope>NUCLEOTIDE SEQUENCE [LARGE SCALE GENOMIC DNA]</scope>
    <source>
        <strain evidence="2">ATCC 700689</strain>
    </source>
</reference>